<dbReference type="OrthoDB" id="9816138at2"/>
<dbReference type="EMBL" id="MIJE01000022">
    <property type="protein sequence ID" value="OEF97175.1"/>
    <property type="molecule type" value="Genomic_DNA"/>
</dbReference>
<gene>
    <name evidence="2" type="ORF">BHF68_06150</name>
</gene>
<dbReference type="Proteomes" id="UP000094296">
    <property type="component" value="Unassembled WGS sequence"/>
</dbReference>
<keyword evidence="1" id="KW-0812">Transmembrane</keyword>
<evidence type="ECO:0000313" key="2">
    <source>
        <dbReference type="EMBL" id="OEF97175.1"/>
    </source>
</evidence>
<dbReference type="RefSeq" id="WP_069643221.1">
    <property type="nucleotide sequence ID" value="NZ_MIJE01000022.1"/>
</dbReference>
<feature type="transmembrane region" description="Helical" evidence="1">
    <location>
        <begin position="41"/>
        <end position="63"/>
    </location>
</feature>
<feature type="transmembrane region" description="Helical" evidence="1">
    <location>
        <begin position="12"/>
        <end position="35"/>
    </location>
</feature>
<dbReference type="AlphaFoldDB" id="A0A1E5G2H0"/>
<proteinExistence type="predicted"/>
<accession>A0A1E5G2H0</accession>
<name>A0A1E5G2H0_9FIRM</name>
<feature type="transmembrane region" description="Helical" evidence="1">
    <location>
        <begin position="220"/>
        <end position="241"/>
    </location>
</feature>
<dbReference type="STRING" id="766136.BHF68_06150"/>
<evidence type="ECO:0000313" key="3">
    <source>
        <dbReference type="Proteomes" id="UP000094296"/>
    </source>
</evidence>
<comment type="caution">
    <text evidence="2">The sequence shown here is derived from an EMBL/GenBank/DDBJ whole genome shotgun (WGS) entry which is preliminary data.</text>
</comment>
<keyword evidence="1" id="KW-0472">Membrane</keyword>
<keyword evidence="1" id="KW-1133">Transmembrane helix</keyword>
<feature type="transmembrane region" description="Helical" evidence="1">
    <location>
        <begin position="136"/>
        <end position="158"/>
    </location>
</feature>
<organism evidence="2 3">
    <name type="scientific">Desulfuribacillus alkaliarsenatis</name>
    <dbReference type="NCBI Taxonomy" id="766136"/>
    <lineage>
        <taxon>Bacteria</taxon>
        <taxon>Bacillati</taxon>
        <taxon>Bacillota</taxon>
        <taxon>Desulfuribacillia</taxon>
        <taxon>Desulfuribacillales</taxon>
        <taxon>Desulfuribacillaceae</taxon>
        <taxon>Desulfuribacillus</taxon>
    </lineage>
</organism>
<sequence>MLGKLIKLDIQFAYRKFLTMAAILIAFGIVMPYLYDTVVQAGVAFVFSVSLFTVGVMCVWLILQHFKRNLFGDEGYLMFSLPVKPYQLLLSKLITTVLWFNLILICTIIMVSLMARSQVSMDFVIAFMNWRYFTEAVKGIVAINLNVIPMILAIYMGIALSTVAIRNRKLGMGVGITVSVASIIFYNWLALKISIPATTTDVAVAGVDTSSTNHSFVPELLFLSTSTAAALVFFLITAYIIKHKLNLN</sequence>
<keyword evidence="3" id="KW-1185">Reference proteome</keyword>
<feature type="transmembrane region" description="Helical" evidence="1">
    <location>
        <begin position="93"/>
        <end position="116"/>
    </location>
</feature>
<evidence type="ECO:0000256" key="1">
    <source>
        <dbReference type="SAM" id="Phobius"/>
    </source>
</evidence>
<reference evidence="2 3" key="1">
    <citation type="submission" date="2016-09" db="EMBL/GenBank/DDBJ databases">
        <title>Draft genome sequence for the type strain of Desulfuribacillus alkaliarsenatis AHT28, an obligately anaerobic, sulfidogenic bacterium isolated from Russian soda lake sediments.</title>
        <authorList>
            <person name="Abin C.A."/>
            <person name="Hollibaugh J.T."/>
        </authorList>
    </citation>
    <scope>NUCLEOTIDE SEQUENCE [LARGE SCALE GENOMIC DNA]</scope>
    <source>
        <strain evidence="2 3">AHT28</strain>
    </source>
</reference>
<feature type="transmembrane region" description="Helical" evidence="1">
    <location>
        <begin position="170"/>
        <end position="189"/>
    </location>
</feature>
<protein>
    <submittedName>
        <fullName evidence="2">Uncharacterized protein</fullName>
    </submittedName>
</protein>